<protein>
    <submittedName>
        <fullName evidence="1">Uncharacterized protein</fullName>
    </submittedName>
</protein>
<name>A0A0E9PGH9_ANGAN</name>
<reference evidence="1" key="2">
    <citation type="journal article" date="2015" name="Fish Shellfish Immunol.">
        <title>Early steps in the European eel (Anguilla anguilla)-Vibrio vulnificus interaction in the gills: Role of the RtxA13 toxin.</title>
        <authorList>
            <person name="Callol A."/>
            <person name="Pajuelo D."/>
            <person name="Ebbesson L."/>
            <person name="Teles M."/>
            <person name="MacKenzie S."/>
            <person name="Amaro C."/>
        </authorList>
    </citation>
    <scope>NUCLEOTIDE SEQUENCE</scope>
</reference>
<dbReference type="AlphaFoldDB" id="A0A0E9PGH9"/>
<sequence length="30" mass="3417">METASFTGEGDREKIKETEIIANQGFCVRR</sequence>
<accession>A0A0E9PGH9</accession>
<proteinExistence type="predicted"/>
<organism evidence="1">
    <name type="scientific">Anguilla anguilla</name>
    <name type="common">European freshwater eel</name>
    <name type="synonym">Muraena anguilla</name>
    <dbReference type="NCBI Taxonomy" id="7936"/>
    <lineage>
        <taxon>Eukaryota</taxon>
        <taxon>Metazoa</taxon>
        <taxon>Chordata</taxon>
        <taxon>Craniata</taxon>
        <taxon>Vertebrata</taxon>
        <taxon>Euteleostomi</taxon>
        <taxon>Actinopterygii</taxon>
        <taxon>Neopterygii</taxon>
        <taxon>Teleostei</taxon>
        <taxon>Anguilliformes</taxon>
        <taxon>Anguillidae</taxon>
        <taxon>Anguilla</taxon>
    </lineage>
</organism>
<evidence type="ECO:0000313" key="1">
    <source>
        <dbReference type="EMBL" id="JAH03357.1"/>
    </source>
</evidence>
<dbReference type="EMBL" id="GBXM01105220">
    <property type="protein sequence ID" value="JAH03357.1"/>
    <property type="molecule type" value="Transcribed_RNA"/>
</dbReference>
<reference evidence="1" key="1">
    <citation type="submission" date="2014-11" db="EMBL/GenBank/DDBJ databases">
        <authorList>
            <person name="Amaro Gonzalez C."/>
        </authorList>
    </citation>
    <scope>NUCLEOTIDE SEQUENCE</scope>
</reference>